<comment type="similarity">
    <text evidence="1">Belongs to the SKP1 family.</text>
</comment>
<evidence type="ECO:0000256" key="1">
    <source>
        <dbReference type="ARBA" id="ARBA00009993"/>
    </source>
</evidence>
<keyword evidence="4" id="KW-1185">Reference proteome</keyword>
<name>A0A182NQH5_9DIPT</name>
<dbReference type="Gene3D" id="3.30.710.10">
    <property type="entry name" value="Potassium Channel Kv1.1, Chain A"/>
    <property type="match status" value="1"/>
</dbReference>
<sequence>MESVKLKSNDGEIIVAKRSIINQSSVLQKKLEELEAAGEKHGEQFLSIPEADGNCLRKIIQWMDNQKETPPSQTVEKDSEDDAIPNNQEQLIEQNNSAGLLQQLNAAHRNMAGILFLSQSHACPWNVNVSYIHRGGMCNIQFLDE</sequence>
<dbReference type="EnsemblMetazoa" id="ADIR009910-RA">
    <property type="protein sequence ID" value="ADIR009910-PA"/>
    <property type="gene ID" value="ADIR009910"/>
</dbReference>
<dbReference type="SUPFAM" id="SSF54695">
    <property type="entry name" value="POZ domain"/>
    <property type="match status" value="1"/>
</dbReference>
<feature type="domain" description="SKP1 component POZ" evidence="2">
    <location>
        <begin position="3"/>
        <end position="65"/>
    </location>
</feature>
<dbReference type="AlphaFoldDB" id="A0A182NQH5"/>
<dbReference type="SMART" id="SM00512">
    <property type="entry name" value="Skp1"/>
    <property type="match status" value="1"/>
</dbReference>
<dbReference type="VEuPathDB" id="VectorBase:ADIR009910"/>
<dbReference type="InterPro" id="IPR011333">
    <property type="entry name" value="SKP1/BTB/POZ_sf"/>
</dbReference>
<dbReference type="Pfam" id="PF03931">
    <property type="entry name" value="Skp1_POZ"/>
    <property type="match status" value="1"/>
</dbReference>
<dbReference type="InterPro" id="IPR016073">
    <property type="entry name" value="Skp1_comp_POZ"/>
</dbReference>
<dbReference type="Proteomes" id="UP000075884">
    <property type="component" value="Unassembled WGS sequence"/>
</dbReference>
<evidence type="ECO:0000313" key="4">
    <source>
        <dbReference type="Proteomes" id="UP000075884"/>
    </source>
</evidence>
<dbReference type="STRING" id="7168.A0A182NQH5"/>
<protein>
    <recommendedName>
        <fullName evidence="2">SKP1 component POZ domain-containing protein</fullName>
    </recommendedName>
</protein>
<proteinExistence type="inferred from homology"/>
<reference evidence="4" key="1">
    <citation type="submission" date="2013-03" db="EMBL/GenBank/DDBJ databases">
        <title>The Genome Sequence of Anopheles dirus WRAIR2.</title>
        <authorList>
            <consortium name="The Broad Institute Genomics Platform"/>
            <person name="Neafsey D.E."/>
            <person name="Walton C."/>
            <person name="Walker B."/>
            <person name="Young S.K."/>
            <person name="Zeng Q."/>
            <person name="Gargeya S."/>
            <person name="Fitzgerald M."/>
            <person name="Haas B."/>
            <person name="Abouelleil A."/>
            <person name="Allen A.W."/>
            <person name="Alvarado L."/>
            <person name="Arachchi H.M."/>
            <person name="Berlin A.M."/>
            <person name="Chapman S.B."/>
            <person name="Gainer-Dewar J."/>
            <person name="Goldberg J."/>
            <person name="Griggs A."/>
            <person name="Gujja S."/>
            <person name="Hansen M."/>
            <person name="Howarth C."/>
            <person name="Imamovic A."/>
            <person name="Ireland A."/>
            <person name="Larimer J."/>
            <person name="McCowan C."/>
            <person name="Murphy C."/>
            <person name="Pearson M."/>
            <person name="Poon T.W."/>
            <person name="Priest M."/>
            <person name="Roberts A."/>
            <person name="Saif S."/>
            <person name="Shea T."/>
            <person name="Sisk P."/>
            <person name="Sykes S."/>
            <person name="Wortman J."/>
            <person name="Nusbaum C."/>
            <person name="Birren B."/>
        </authorList>
    </citation>
    <scope>NUCLEOTIDE SEQUENCE [LARGE SCALE GENOMIC DNA]</scope>
    <source>
        <strain evidence="4">WRAIR2</strain>
    </source>
</reference>
<accession>A0A182NQH5</accession>
<reference evidence="3" key="2">
    <citation type="submission" date="2020-05" db="UniProtKB">
        <authorList>
            <consortium name="EnsemblMetazoa"/>
        </authorList>
    </citation>
    <scope>IDENTIFICATION</scope>
    <source>
        <strain evidence="3">WRAIR2</strain>
    </source>
</reference>
<organism evidence="3 4">
    <name type="scientific">Anopheles dirus</name>
    <dbReference type="NCBI Taxonomy" id="7168"/>
    <lineage>
        <taxon>Eukaryota</taxon>
        <taxon>Metazoa</taxon>
        <taxon>Ecdysozoa</taxon>
        <taxon>Arthropoda</taxon>
        <taxon>Hexapoda</taxon>
        <taxon>Insecta</taxon>
        <taxon>Pterygota</taxon>
        <taxon>Neoptera</taxon>
        <taxon>Endopterygota</taxon>
        <taxon>Diptera</taxon>
        <taxon>Nematocera</taxon>
        <taxon>Culicoidea</taxon>
        <taxon>Culicidae</taxon>
        <taxon>Anophelinae</taxon>
        <taxon>Anopheles</taxon>
    </lineage>
</organism>
<dbReference type="GO" id="GO:0006511">
    <property type="term" value="P:ubiquitin-dependent protein catabolic process"/>
    <property type="evidence" value="ECO:0007669"/>
    <property type="project" value="InterPro"/>
</dbReference>
<evidence type="ECO:0000259" key="2">
    <source>
        <dbReference type="Pfam" id="PF03931"/>
    </source>
</evidence>
<dbReference type="InterPro" id="IPR001232">
    <property type="entry name" value="SKP1-like"/>
</dbReference>
<evidence type="ECO:0000313" key="3">
    <source>
        <dbReference type="EnsemblMetazoa" id="ADIR009910-PA"/>
    </source>
</evidence>